<keyword evidence="4" id="KW-1185">Reference proteome</keyword>
<evidence type="ECO:0000256" key="2">
    <source>
        <dbReference type="SAM" id="SignalP"/>
    </source>
</evidence>
<organism evidence="3 4">
    <name type="scientific">Nesidiocoris tenuis</name>
    <dbReference type="NCBI Taxonomy" id="355587"/>
    <lineage>
        <taxon>Eukaryota</taxon>
        <taxon>Metazoa</taxon>
        <taxon>Ecdysozoa</taxon>
        <taxon>Arthropoda</taxon>
        <taxon>Hexapoda</taxon>
        <taxon>Insecta</taxon>
        <taxon>Pterygota</taxon>
        <taxon>Neoptera</taxon>
        <taxon>Paraneoptera</taxon>
        <taxon>Hemiptera</taxon>
        <taxon>Heteroptera</taxon>
        <taxon>Panheteroptera</taxon>
        <taxon>Cimicomorpha</taxon>
        <taxon>Miridae</taxon>
        <taxon>Dicyphina</taxon>
        <taxon>Nesidiocoris</taxon>
    </lineage>
</organism>
<reference evidence="3 4" key="1">
    <citation type="submission" date="2020-02" db="EMBL/GenBank/DDBJ databases">
        <authorList>
            <person name="Ferguson B K."/>
        </authorList>
    </citation>
    <scope>NUCLEOTIDE SEQUENCE [LARGE SCALE GENOMIC DNA]</scope>
</reference>
<dbReference type="AlphaFoldDB" id="A0A6H5HUH0"/>
<feature type="signal peptide" evidence="2">
    <location>
        <begin position="1"/>
        <end position="18"/>
    </location>
</feature>
<gene>
    <name evidence="3" type="ORF">NTEN_LOCUS24235</name>
</gene>
<keyword evidence="2" id="KW-0732">Signal</keyword>
<evidence type="ECO:0000256" key="1">
    <source>
        <dbReference type="SAM" id="MobiDB-lite"/>
    </source>
</evidence>
<proteinExistence type="predicted"/>
<name>A0A6H5HUH0_9HEMI</name>
<feature type="non-terminal residue" evidence="3">
    <location>
        <position position="1"/>
    </location>
</feature>
<protein>
    <submittedName>
        <fullName evidence="3">Uncharacterized protein</fullName>
    </submittedName>
</protein>
<evidence type="ECO:0000313" key="4">
    <source>
        <dbReference type="Proteomes" id="UP000479000"/>
    </source>
</evidence>
<feature type="region of interest" description="Disordered" evidence="1">
    <location>
        <begin position="85"/>
        <end position="109"/>
    </location>
</feature>
<sequence length="109" mass="12037">WSENHRVLFAICATVAHAALCAHIQKVIPSYAVLGNVSSLDVQVLRTEGSSWTSFRIVLTPSANIENDHPFGERPARMAIHLNTSPSVRSEEKTNDIFAPSIRKGGRRE</sequence>
<evidence type="ECO:0000313" key="3">
    <source>
        <dbReference type="EMBL" id="CAB0020663.1"/>
    </source>
</evidence>
<feature type="chain" id="PRO_5026081505" evidence="2">
    <location>
        <begin position="19"/>
        <end position="109"/>
    </location>
</feature>
<dbReference type="Proteomes" id="UP000479000">
    <property type="component" value="Unassembled WGS sequence"/>
</dbReference>
<dbReference type="EMBL" id="CADCXU010035489">
    <property type="protein sequence ID" value="CAB0020663.1"/>
    <property type="molecule type" value="Genomic_DNA"/>
</dbReference>
<accession>A0A6H5HUH0</accession>